<comment type="caution">
    <text evidence="1">The sequence shown here is derived from an EMBL/GenBank/DDBJ whole genome shotgun (WGS) entry which is preliminary data.</text>
</comment>
<keyword evidence="2" id="KW-1185">Reference proteome</keyword>
<name>A0ABP5B2U2_9ACTN</name>
<evidence type="ECO:0000313" key="2">
    <source>
        <dbReference type="Proteomes" id="UP001501612"/>
    </source>
</evidence>
<sequence>MTPLGTGVRTAMAFDDATPKQVVRALKEFDGLGAGAPWDLRIDREEDYFLAHEEVARFTAFPGSAQASSKPGFTVVRTMSRDVEDVRLEVAIEESVPGLTVPRAGP</sequence>
<dbReference type="EMBL" id="BAAAMY010000010">
    <property type="protein sequence ID" value="GAA1928687.1"/>
    <property type="molecule type" value="Genomic_DNA"/>
</dbReference>
<organism evidence="1 2">
    <name type="scientific">Nocardioides lentus</name>
    <dbReference type="NCBI Taxonomy" id="338077"/>
    <lineage>
        <taxon>Bacteria</taxon>
        <taxon>Bacillati</taxon>
        <taxon>Actinomycetota</taxon>
        <taxon>Actinomycetes</taxon>
        <taxon>Propionibacteriales</taxon>
        <taxon>Nocardioidaceae</taxon>
        <taxon>Nocardioides</taxon>
    </lineage>
</organism>
<gene>
    <name evidence="1" type="ORF">GCM10009737_33220</name>
</gene>
<protein>
    <submittedName>
        <fullName evidence="1">Uncharacterized protein</fullName>
    </submittedName>
</protein>
<proteinExistence type="predicted"/>
<reference evidence="2" key="1">
    <citation type="journal article" date="2019" name="Int. J. Syst. Evol. Microbiol.">
        <title>The Global Catalogue of Microorganisms (GCM) 10K type strain sequencing project: providing services to taxonomists for standard genome sequencing and annotation.</title>
        <authorList>
            <consortium name="The Broad Institute Genomics Platform"/>
            <consortium name="The Broad Institute Genome Sequencing Center for Infectious Disease"/>
            <person name="Wu L."/>
            <person name="Ma J."/>
        </authorList>
    </citation>
    <scope>NUCLEOTIDE SEQUENCE [LARGE SCALE GENOMIC DNA]</scope>
    <source>
        <strain evidence="2">JCM 14046</strain>
    </source>
</reference>
<accession>A0ABP5B2U2</accession>
<dbReference type="Proteomes" id="UP001501612">
    <property type="component" value="Unassembled WGS sequence"/>
</dbReference>
<evidence type="ECO:0000313" key="1">
    <source>
        <dbReference type="EMBL" id="GAA1928687.1"/>
    </source>
</evidence>